<evidence type="ECO:0000313" key="2">
    <source>
        <dbReference type="Proteomes" id="UP000030528"/>
    </source>
</evidence>
<protein>
    <recommendedName>
        <fullName evidence="3">DUF2922 domain-containing protein</fullName>
    </recommendedName>
</protein>
<proteinExistence type="predicted"/>
<dbReference type="OrthoDB" id="2454247at2"/>
<dbReference type="eggNOG" id="ENOG5033A2M">
    <property type="taxonomic scope" value="Bacteria"/>
</dbReference>
<reference evidence="1 2" key="1">
    <citation type="submission" date="2013-08" db="EMBL/GenBank/DDBJ databases">
        <authorList>
            <person name="Huang J."/>
            <person name="Wang G."/>
        </authorList>
    </citation>
    <scope>NUCLEOTIDE SEQUENCE [LARGE SCALE GENOMIC DNA]</scope>
    <source>
        <strain evidence="1 2">JSM 076056</strain>
    </source>
</reference>
<evidence type="ECO:0000313" key="1">
    <source>
        <dbReference type="EMBL" id="KGX91591.1"/>
    </source>
</evidence>
<accession>A0A0A5GEF0</accession>
<comment type="caution">
    <text evidence="1">The sequence shown here is derived from an EMBL/GenBank/DDBJ whole genome shotgun (WGS) entry which is preliminary data.</text>
</comment>
<dbReference type="AlphaFoldDB" id="A0A0A5GEF0"/>
<organism evidence="1 2">
    <name type="scientific">Pontibacillus halophilus JSM 076056 = DSM 19796</name>
    <dbReference type="NCBI Taxonomy" id="1385510"/>
    <lineage>
        <taxon>Bacteria</taxon>
        <taxon>Bacillati</taxon>
        <taxon>Bacillota</taxon>
        <taxon>Bacilli</taxon>
        <taxon>Bacillales</taxon>
        <taxon>Bacillaceae</taxon>
        <taxon>Pontibacillus</taxon>
    </lineage>
</organism>
<sequence length="71" mass="8106">MQKRLELKFLTADNKTATFTLDQPIEPIDVSKLQTVMDEIVAQNIFMTSSGDFVGKKEARLVQNEITEFEL</sequence>
<dbReference type="STRING" id="1385510.GCA_000425205_02347"/>
<dbReference type="Proteomes" id="UP000030528">
    <property type="component" value="Unassembled WGS sequence"/>
</dbReference>
<evidence type="ECO:0008006" key="3">
    <source>
        <dbReference type="Google" id="ProtNLM"/>
    </source>
</evidence>
<dbReference type="Pfam" id="PF11148">
    <property type="entry name" value="DUF2922"/>
    <property type="match status" value="1"/>
</dbReference>
<name>A0A0A5GEF0_9BACI</name>
<dbReference type="InterPro" id="IPR021321">
    <property type="entry name" value="DUF2922"/>
</dbReference>
<dbReference type="RefSeq" id="WP_026800689.1">
    <property type="nucleotide sequence ID" value="NZ_AULI01000009.1"/>
</dbReference>
<gene>
    <name evidence="1" type="ORF">N781_03630</name>
</gene>
<dbReference type="EMBL" id="AVPE01000009">
    <property type="protein sequence ID" value="KGX91591.1"/>
    <property type="molecule type" value="Genomic_DNA"/>
</dbReference>
<keyword evidence="2" id="KW-1185">Reference proteome</keyword>